<dbReference type="EMBL" id="CAFZ01000297">
    <property type="protein sequence ID" value="CCA74279.1"/>
    <property type="molecule type" value="Genomic_DNA"/>
</dbReference>
<dbReference type="STRING" id="1109443.G4TSI6"/>
<protein>
    <recommendedName>
        <fullName evidence="2">1-phosphatidylinositol-4-phosphate 5-kinase</fullName>
        <ecNumber evidence="2">2.7.1.68</ecNumber>
    </recommendedName>
    <alternativeName>
        <fullName evidence="10">1-phosphatidylinositol 4-phosphate kinase</fullName>
    </alternativeName>
    <alternativeName>
        <fullName evidence="8">Diphosphoinositide kinase</fullName>
    </alternativeName>
    <alternativeName>
        <fullName evidence="9">PIP5K</fullName>
    </alternativeName>
</protein>
<dbReference type="GO" id="GO:0005886">
    <property type="term" value="C:plasma membrane"/>
    <property type="evidence" value="ECO:0007669"/>
    <property type="project" value="TreeGrafter"/>
</dbReference>
<keyword evidence="7 11" id="KW-0067">ATP-binding</keyword>
<feature type="compositionally biased region" description="Gly residues" evidence="12">
    <location>
        <begin position="433"/>
        <end position="444"/>
    </location>
</feature>
<evidence type="ECO:0000256" key="8">
    <source>
        <dbReference type="ARBA" id="ARBA00078403"/>
    </source>
</evidence>
<name>G4TSI6_SERID</name>
<comment type="caution">
    <text evidence="14">The sequence shown here is derived from an EMBL/GenBank/DDBJ whole genome shotgun (WGS) entry which is preliminary data.</text>
</comment>
<dbReference type="InterPro" id="IPR027484">
    <property type="entry name" value="PInositol-4-P-5-kinase_N"/>
</dbReference>
<dbReference type="GO" id="GO:0016308">
    <property type="term" value="F:1-phosphatidylinositol-4-phosphate 5-kinase activity"/>
    <property type="evidence" value="ECO:0007669"/>
    <property type="project" value="UniProtKB-EC"/>
</dbReference>
<feature type="compositionally biased region" description="Polar residues" evidence="12">
    <location>
        <begin position="63"/>
        <end position="79"/>
    </location>
</feature>
<feature type="compositionally biased region" description="Polar residues" evidence="12">
    <location>
        <begin position="777"/>
        <end position="792"/>
    </location>
</feature>
<keyword evidence="4 11" id="KW-0808">Transferase</keyword>
<feature type="compositionally biased region" description="Low complexity" evidence="12">
    <location>
        <begin position="18"/>
        <end position="33"/>
    </location>
</feature>
<dbReference type="GO" id="GO:0005524">
    <property type="term" value="F:ATP binding"/>
    <property type="evidence" value="ECO:0007669"/>
    <property type="project" value="UniProtKB-UniRule"/>
</dbReference>
<feature type="compositionally biased region" description="Low complexity" evidence="12">
    <location>
        <begin position="355"/>
        <end position="364"/>
    </location>
</feature>
<feature type="compositionally biased region" description="Polar residues" evidence="12">
    <location>
        <begin position="290"/>
        <end position="311"/>
    </location>
</feature>
<dbReference type="FunCoup" id="G4TSI6">
    <property type="interactions" value="310"/>
</dbReference>
<feature type="region of interest" description="Disordered" evidence="12">
    <location>
        <begin position="165"/>
        <end position="209"/>
    </location>
</feature>
<dbReference type="SMART" id="SM00330">
    <property type="entry name" value="PIPKc"/>
    <property type="match status" value="1"/>
</dbReference>
<evidence type="ECO:0000256" key="11">
    <source>
        <dbReference type="PROSITE-ProRule" id="PRU00781"/>
    </source>
</evidence>
<dbReference type="eggNOG" id="KOG0229">
    <property type="taxonomic scope" value="Eukaryota"/>
</dbReference>
<feature type="compositionally biased region" description="Polar residues" evidence="12">
    <location>
        <begin position="185"/>
        <end position="195"/>
    </location>
</feature>
<dbReference type="InterPro" id="IPR027483">
    <property type="entry name" value="PInositol-4-P-4/5-kinase_C_sf"/>
</dbReference>
<dbReference type="InterPro" id="IPR023610">
    <property type="entry name" value="PInositol-4/5-P-5/4-kinase"/>
</dbReference>
<dbReference type="CDD" id="cd17303">
    <property type="entry name" value="PIPKc_PIP5K_yeast_like"/>
    <property type="match status" value="1"/>
</dbReference>
<evidence type="ECO:0000256" key="6">
    <source>
        <dbReference type="ARBA" id="ARBA00022777"/>
    </source>
</evidence>
<evidence type="ECO:0000256" key="4">
    <source>
        <dbReference type="ARBA" id="ARBA00022679"/>
    </source>
</evidence>
<keyword evidence="5 11" id="KW-0547">Nucleotide-binding</keyword>
<feature type="region of interest" description="Disordered" evidence="12">
    <location>
        <begin position="225"/>
        <end position="364"/>
    </location>
</feature>
<dbReference type="SUPFAM" id="SSF56104">
    <property type="entry name" value="SAICAR synthase-like"/>
    <property type="match status" value="1"/>
</dbReference>
<evidence type="ECO:0000256" key="10">
    <source>
        <dbReference type="ARBA" id="ARBA00082306"/>
    </source>
</evidence>
<feature type="compositionally biased region" description="Low complexity" evidence="12">
    <location>
        <begin position="41"/>
        <end position="62"/>
    </location>
</feature>
<accession>G4TSI6</accession>
<organism evidence="14 15">
    <name type="scientific">Serendipita indica (strain DSM 11827)</name>
    <name type="common">Root endophyte fungus</name>
    <name type="synonym">Piriformospora indica</name>
    <dbReference type="NCBI Taxonomy" id="1109443"/>
    <lineage>
        <taxon>Eukaryota</taxon>
        <taxon>Fungi</taxon>
        <taxon>Dikarya</taxon>
        <taxon>Basidiomycota</taxon>
        <taxon>Agaricomycotina</taxon>
        <taxon>Agaricomycetes</taxon>
        <taxon>Sebacinales</taxon>
        <taxon>Serendipitaceae</taxon>
        <taxon>Serendipita</taxon>
    </lineage>
</organism>
<evidence type="ECO:0000256" key="12">
    <source>
        <dbReference type="SAM" id="MobiDB-lite"/>
    </source>
</evidence>
<feature type="compositionally biased region" description="Polar residues" evidence="12">
    <location>
        <begin position="87"/>
        <end position="97"/>
    </location>
</feature>
<feature type="compositionally biased region" description="Basic and acidic residues" evidence="12">
    <location>
        <begin position="415"/>
        <end position="428"/>
    </location>
</feature>
<dbReference type="PROSITE" id="PS51455">
    <property type="entry name" value="PIPK"/>
    <property type="match status" value="1"/>
</dbReference>
<evidence type="ECO:0000256" key="5">
    <source>
        <dbReference type="ARBA" id="ARBA00022741"/>
    </source>
</evidence>
<evidence type="ECO:0000256" key="7">
    <source>
        <dbReference type="ARBA" id="ARBA00022840"/>
    </source>
</evidence>
<feature type="region of interest" description="Disordered" evidence="12">
    <location>
        <begin position="1"/>
        <end position="122"/>
    </location>
</feature>
<feature type="domain" description="PIPK" evidence="13">
    <location>
        <begin position="465"/>
        <end position="930"/>
    </location>
</feature>
<proteinExistence type="predicted"/>
<keyword evidence="15" id="KW-1185">Reference proteome</keyword>
<reference evidence="14 15" key="1">
    <citation type="journal article" date="2011" name="PLoS Pathog.">
        <title>Endophytic Life Strategies Decoded by Genome and Transcriptome Analyses of the Mutualistic Root Symbiont Piriformospora indica.</title>
        <authorList>
            <person name="Zuccaro A."/>
            <person name="Lahrmann U."/>
            <person name="Guldener U."/>
            <person name="Langen G."/>
            <person name="Pfiffi S."/>
            <person name="Biedenkopf D."/>
            <person name="Wong P."/>
            <person name="Samans B."/>
            <person name="Grimm C."/>
            <person name="Basiewicz M."/>
            <person name="Murat C."/>
            <person name="Martin F."/>
            <person name="Kogel K.H."/>
        </authorList>
    </citation>
    <scope>NUCLEOTIDE SEQUENCE [LARGE SCALE GENOMIC DNA]</scope>
    <source>
        <strain evidence="14 15">DSM 11827</strain>
    </source>
</reference>
<feature type="region of interest" description="Disordered" evidence="12">
    <location>
        <begin position="777"/>
        <end position="827"/>
    </location>
</feature>
<evidence type="ECO:0000256" key="2">
    <source>
        <dbReference type="ARBA" id="ARBA00012172"/>
    </source>
</evidence>
<dbReference type="Proteomes" id="UP000007148">
    <property type="component" value="Unassembled WGS sequence"/>
</dbReference>
<comment type="catalytic activity">
    <reaction evidence="1">
        <text>a 1,2-diacyl-sn-glycero-3-phospho-(1D-myo-inositol 4-phosphate) + ATP = a 1,2-diacyl-sn-glycero-3-phospho-(1D-myo-inositol-4,5-bisphosphate) + ADP + H(+)</text>
        <dbReference type="Rhea" id="RHEA:14425"/>
        <dbReference type="ChEBI" id="CHEBI:15378"/>
        <dbReference type="ChEBI" id="CHEBI:30616"/>
        <dbReference type="ChEBI" id="CHEBI:58178"/>
        <dbReference type="ChEBI" id="CHEBI:58456"/>
        <dbReference type="ChEBI" id="CHEBI:456216"/>
        <dbReference type="EC" id="2.7.1.68"/>
    </reaction>
</comment>
<keyword evidence="6 11" id="KW-0418">Kinase</keyword>
<dbReference type="GO" id="GO:0046854">
    <property type="term" value="P:phosphatidylinositol phosphate biosynthetic process"/>
    <property type="evidence" value="ECO:0007669"/>
    <property type="project" value="UniProtKB-ARBA"/>
</dbReference>
<keyword evidence="3" id="KW-0597">Phosphoprotein</keyword>
<dbReference type="AlphaFoldDB" id="G4TSI6"/>
<dbReference type="HOGENOM" id="CLU_004312_6_0_1"/>
<dbReference type="PANTHER" id="PTHR23086">
    <property type="entry name" value="PHOSPHATIDYLINOSITOL-4-PHOSPHATE 5-KINASE"/>
    <property type="match status" value="1"/>
</dbReference>
<gene>
    <name evidence="14" type="ORF">PIIN_08232</name>
</gene>
<evidence type="ECO:0000313" key="14">
    <source>
        <dbReference type="EMBL" id="CCA74279.1"/>
    </source>
</evidence>
<dbReference type="EC" id="2.7.1.68" evidence="2"/>
<dbReference type="OrthoDB" id="20783at2759"/>
<evidence type="ECO:0000256" key="9">
    <source>
        <dbReference type="ARBA" id="ARBA00080374"/>
    </source>
</evidence>
<feature type="region of interest" description="Disordered" evidence="12">
    <location>
        <begin position="395"/>
        <end position="447"/>
    </location>
</feature>
<dbReference type="PANTHER" id="PTHR23086:SF8">
    <property type="entry name" value="PHOSPHATIDYLINOSITOL 5-PHOSPHATE 4-KINASE, ISOFORM A"/>
    <property type="match status" value="1"/>
</dbReference>
<dbReference type="InterPro" id="IPR002498">
    <property type="entry name" value="PInositol-4-P-4/5-kinase_core"/>
</dbReference>
<sequence>MAAVVIPSPSSEGGRDFPSPSQSPTPATSHPPSSFDPSRIPSGNNSTSGVNSSPGSTSPSNVANVLNTRPTYDRSTSQLGRYDSKRSSMISNTSFQTAPLVAGSAYGGGSVYGTADGGSSRESLDTVQGYVYEAPNTPGVPPVIHATGPVNEGFLNNLLHPKSAAAAPLDGTESSPSKTIRPGTSDGNNHTSNPGNDLPAHLVTGPSPIDVDSAKVKAAVAAFANGVSNPGSQPIPVPGTPPRKANIFLDTNTIHSSPSHSPSVSRPDGVGIHSAIEEAQAAESAPEGADSTSAPGTQNTAAGSRTQSRSGSLLHPSSALSANANTQTTTGGPSSVKPTRRNTTGSTGMVSKSKAGSSTVAMSSTTTGVVASTTVLEGWDLALDEDMRKQAEHIRRERKRREEEAEEEEKYLPGGRDRREGKGKEKGHSRSGSVGGRSVGGRSAGGKSLDEWRPVVGNVVGEGHVNYILMYNMLTGIRVAVSRCQAKAPRPLTDEDYTAAHKYNFDVIGNELTPSAKYDFKFKDYAPWVFRSLREDSFNIDPADYLLSLTSKYILSELGSPGKSGSFFYYSRDYRFIIKTIRAIEHKWLRRVLKDYYRHVKDNPHTLISRFYGLHRVKLPRGKKIHFVIMNNLFPAHRDIHETYDLKGSTVGRHLPASKLEDNPGAVMKDMNWIERGRVLEFGPYKRALLTEQLRRDVEFLKSIGVMDYSLLVGLHSVKRGNKENIRSNTLKVFKPDIKDVPDMDAPIGARKWIGIKHAMEVRRAILVAQRQHQTTIGASTSATGENASATPQRVRKVSAGGRSLKPSPLHTLESSNLPEEDPLPSDRSGFIFYSDDGGYRATDDLDREWRGGLGGRVVVDGKIQDATEVESDGNGVVYYLGIIDILTRWTLTKRMEHIYKGLKANKHKISPVNPIEYGERFFAFLQAVMRGGEGGERFV</sequence>
<evidence type="ECO:0000313" key="15">
    <source>
        <dbReference type="Proteomes" id="UP000007148"/>
    </source>
</evidence>
<feature type="compositionally biased region" description="Low complexity" evidence="12">
    <location>
        <begin position="255"/>
        <end position="265"/>
    </location>
</feature>
<feature type="compositionally biased region" description="Polar residues" evidence="12">
    <location>
        <begin position="318"/>
        <end position="350"/>
    </location>
</feature>
<evidence type="ECO:0000259" key="13">
    <source>
        <dbReference type="PROSITE" id="PS51455"/>
    </source>
</evidence>
<dbReference type="Pfam" id="PF01504">
    <property type="entry name" value="PIP5K"/>
    <property type="match status" value="1"/>
</dbReference>
<evidence type="ECO:0000256" key="1">
    <source>
        <dbReference type="ARBA" id="ARBA00000444"/>
    </source>
</evidence>
<dbReference type="Gene3D" id="3.30.810.10">
    <property type="entry name" value="2-Layer Sandwich"/>
    <property type="match status" value="2"/>
</dbReference>
<evidence type="ECO:0000256" key="3">
    <source>
        <dbReference type="ARBA" id="ARBA00022553"/>
    </source>
</evidence>
<dbReference type="InParanoid" id="G4TSI6"/>
<dbReference type="FunFam" id="3.30.800.10:FF:000009">
    <property type="entry name" value="Phosphatidylinositol 4-phosphate 5-kinase its3"/>
    <property type="match status" value="1"/>
</dbReference>
<feature type="compositionally biased region" description="Low complexity" evidence="12">
    <location>
        <begin position="277"/>
        <end position="289"/>
    </location>
</feature>
<dbReference type="Gene3D" id="3.30.800.10">
    <property type="entry name" value="Phosphatidylinositol Phosphate Kinase II Beta"/>
    <property type="match status" value="1"/>
</dbReference>